<dbReference type="STRING" id="546991.N1JLM5"/>
<dbReference type="NCBIfam" id="TIGR01509">
    <property type="entry name" value="HAD-SF-IA-v3"/>
    <property type="match status" value="1"/>
</dbReference>
<dbReference type="InterPro" id="IPR006439">
    <property type="entry name" value="HAD-SF_hydro_IA"/>
</dbReference>
<dbReference type="InParanoid" id="N1JLM5"/>
<dbReference type="GO" id="GO:0016791">
    <property type="term" value="F:phosphatase activity"/>
    <property type="evidence" value="ECO:0007669"/>
    <property type="project" value="UniProtKB-ARBA"/>
</dbReference>
<dbReference type="eggNOG" id="ENOG502REF4">
    <property type="taxonomic scope" value="Eukaryota"/>
</dbReference>
<sequence length="268" mass="29015">MAKVNSNYSSLALKAYAKLQIYIHLFNFITTLLFDCDNTLVLSETLAFDACASLANRILAKYGVEVNYTGEHLLAEFVGRNFRGMLTLLANKHCVKIPADEFESWVAAEEDAVIAQLQEALMPCDGVSGVLERLQETGAYRLAAVSSSALRRVQASLVTVGLDKYFAADAIFSAASSLPIPSSKPDPAIYELALKKLGVTSAECLAVEDSESGVISAHLAGITLVGYTGSYELDEQESMGKLLLERGATVIMEDWAQFEGILSQIQEI</sequence>
<gene>
    <name evidence="1" type="ORF">BGHDH14_bgh03334</name>
</gene>
<dbReference type="Proteomes" id="UP000015441">
    <property type="component" value="Unassembled WGS sequence"/>
</dbReference>
<dbReference type="Gene3D" id="3.40.50.1000">
    <property type="entry name" value="HAD superfamily/HAD-like"/>
    <property type="match status" value="1"/>
</dbReference>
<proteinExistence type="predicted"/>
<protein>
    <submittedName>
        <fullName evidence="1">HAD superfamily hydrolase</fullName>
    </submittedName>
</protein>
<dbReference type="InterPro" id="IPR023214">
    <property type="entry name" value="HAD_sf"/>
</dbReference>
<dbReference type="InterPro" id="IPR044999">
    <property type="entry name" value="CbbY-like"/>
</dbReference>
<dbReference type="InterPro" id="IPR023198">
    <property type="entry name" value="PGP-like_dom2"/>
</dbReference>
<dbReference type="InterPro" id="IPR036412">
    <property type="entry name" value="HAD-like_sf"/>
</dbReference>
<dbReference type="Pfam" id="PF00702">
    <property type="entry name" value="Hydrolase"/>
    <property type="match status" value="1"/>
</dbReference>
<evidence type="ECO:0000313" key="2">
    <source>
        <dbReference type="Proteomes" id="UP000015441"/>
    </source>
</evidence>
<dbReference type="OrthoDB" id="2107174at2759"/>
<name>N1JLM5_BLUG1</name>
<comment type="caution">
    <text evidence="1">The sequence shown here is derived from an EMBL/GenBank/DDBJ whole genome shotgun (WGS) entry which is preliminary data.</text>
</comment>
<keyword evidence="1" id="KW-0378">Hydrolase</keyword>
<dbReference type="HOGENOM" id="CLU_045011_14_1_1"/>
<dbReference type="SFLD" id="SFLDG01129">
    <property type="entry name" value="C1.5:_HAD__Beta-PGM__Phosphata"/>
    <property type="match status" value="1"/>
</dbReference>
<dbReference type="PANTHER" id="PTHR42896">
    <property type="entry name" value="XYLULOSE-1,5-BISPHOSPHATE (XUBP) PHOSPHATASE"/>
    <property type="match status" value="1"/>
</dbReference>
<accession>N1JLM5</accession>
<keyword evidence="2" id="KW-1185">Reference proteome</keyword>
<dbReference type="SUPFAM" id="SSF56784">
    <property type="entry name" value="HAD-like"/>
    <property type="match status" value="1"/>
</dbReference>
<evidence type="ECO:0000313" key="1">
    <source>
        <dbReference type="EMBL" id="CCU81446.1"/>
    </source>
</evidence>
<dbReference type="PANTHER" id="PTHR42896:SF2">
    <property type="entry name" value="CBBY-LIKE PROTEIN"/>
    <property type="match status" value="1"/>
</dbReference>
<dbReference type="EMBL" id="CAUH01005068">
    <property type="protein sequence ID" value="CCU81446.1"/>
    <property type="molecule type" value="Genomic_DNA"/>
</dbReference>
<dbReference type="AlphaFoldDB" id="N1JLM5"/>
<reference evidence="1 2" key="1">
    <citation type="journal article" date="2010" name="Science">
        <title>Genome expansion and gene loss in powdery mildew fungi reveal tradeoffs in extreme parasitism.</title>
        <authorList>
            <person name="Spanu P.D."/>
            <person name="Abbott J.C."/>
            <person name="Amselem J."/>
            <person name="Burgis T.A."/>
            <person name="Soanes D.M."/>
            <person name="Stueber K."/>
            <person name="Ver Loren van Themaat E."/>
            <person name="Brown J.K.M."/>
            <person name="Butcher S.A."/>
            <person name="Gurr S.J."/>
            <person name="Lebrun M.-H."/>
            <person name="Ridout C.J."/>
            <person name="Schulze-Lefert P."/>
            <person name="Talbot N.J."/>
            <person name="Ahmadinejad N."/>
            <person name="Ametz C."/>
            <person name="Barton G.R."/>
            <person name="Benjdia M."/>
            <person name="Bidzinski P."/>
            <person name="Bindschedler L.V."/>
            <person name="Both M."/>
            <person name="Brewer M.T."/>
            <person name="Cadle-Davidson L."/>
            <person name="Cadle-Davidson M.M."/>
            <person name="Collemare J."/>
            <person name="Cramer R."/>
            <person name="Frenkel O."/>
            <person name="Godfrey D."/>
            <person name="Harriman J."/>
            <person name="Hoede C."/>
            <person name="King B.C."/>
            <person name="Klages S."/>
            <person name="Kleemann J."/>
            <person name="Knoll D."/>
            <person name="Koti P.S."/>
            <person name="Kreplak J."/>
            <person name="Lopez-Ruiz F.J."/>
            <person name="Lu X."/>
            <person name="Maekawa T."/>
            <person name="Mahanil S."/>
            <person name="Micali C."/>
            <person name="Milgroom M.G."/>
            <person name="Montana G."/>
            <person name="Noir S."/>
            <person name="O'Connell R.J."/>
            <person name="Oberhaensli S."/>
            <person name="Parlange F."/>
            <person name="Pedersen C."/>
            <person name="Quesneville H."/>
            <person name="Reinhardt R."/>
            <person name="Rott M."/>
            <person name="Sacristan S."/>
            <person name="Schmidt S.M."/>
            <person name="Schoen M."/>
            <person name="Skamnioti P."/>
            <person name="Sommer H."/>
            <person name="Stephens A."/>
            <person name="Takahara H."/>
            <person name="Thordal-Christensen H."/>
            <person name="Vigouroux M."/>
            <person name="Wessling R."/>
            <person name="Wicker T."/>
            <person name="Panstruga R."/>
        </authorList>
    </citation>
    <scope>NUCLEOTIDE SEQUENCE [LARGE SCALE GENOMIC DNA]</scope>
    <source>
        <strain evidence="1">DH14</strain>
    </source>
</reference>
<organism evidence="1 2">
    <name type="scientific">Blumeria graminis f. sp. hordei (strain DH14)</name>
    <name type="common">Barley powdery mildew</name>
    <name type="synonym">Oidium monilioides f. sp. hordei</name>
    <dbReference type="NCBI Taxonomy" id="546991"/>
    <lineage>
        <taxon>Eukaryota</taxon>
        <taxon>Fungi</taxon>
        <taxon>Dikarya</taxon>
        <taxon>Ascomycota</taxon>
        <taxon>Pezizomycotina</taxon>
        <taxon>Leotiomycetes</taxon>
        <taxon>Erysiphales</taxon>
        <taxon>Erysiphaceae</taxon>
        <taxon>Blumeria</taxon>
        <taxon>Blumeria hordei</taxon>
    </lineage>
</organism>
<dbReference type="Gene3D" id="1.10.150.240">
    <property type="entry name" value="Putative phosphatase, domain 2"/>
    <property type="match status" value="1"/>
</dbReference>
<dbReference type="SFLD" id="SFLDS00003">
    <property type="entry name" value="Haloacid_Dehalogenase"/>
    <property type="match status" value="1"/>
</dbReference>
<dbReference type="CDD" id="cd07505">
    <property type="entry name" value="HAD_BPGM-like"/>
    <property type="match status" value="1"/>
</dbReference>